<dbReference type="EMBL" id="CAJOBI010014425">
    <property type="protein sequence ID" value="CAF4176561.1"/>
    <property type="molecule type" value="Genomic_DNA"/>
</dbReference>
<organism evidence="1 2">
    <name type="scientific">Rotaria magnacalcarata</name>
    <dbReference type="NCBI Taxonomy" id="392030"/>
    <lineage>
        <taxon>Eukaryota</taxon>
        <taxon>Metazoa</taxon>
        <taxon>Spiralia</taxon>
        <taxon>Gnathifera</taxon>
        <taxon>Rotifera</taxon>
        <taxon>Eurotatoria</taxon>
        <taxon>Bdelloidea</taxon>
        <taxon>Philodinida</taxon>
        <taxon>Philodinidae</taxon>
        <taxon>Rotaria</taxon>
    </lineage>
</organism>
<feature type="non-terminal residue" evidence="1">
    <location>
        <position position="40"/>
    </location>
</feature>
<evidence type="ECO:0000313" key="2">
    <source>
        <dbReference type="Proteomes" id="UP000676336"/>
    </source>
</evidence>
<accession>A0A8S2RNB5</accession>
<reference evidence="1" key="1">
    <citation type="submission" date="2021-02" db="EMBL/GenBank/DDBJ databases">
        <authorList>
            <person name="Nowell W R."/>
        </authorList>
    </citation>
    <scope>NUCLEOTIDE SEQUENCE</scope>
</reference>
<dbReference type="Proteomes" id="UP000676336">
    <property type="component" value="Unassembled WGS sequence"/>
</dbReference>
<sequence length="40" mass="4678">MHLISGRPRSMNLDHLNREELLYELEMALQDNEGLVQQLA</sequence>
<dbReference type="AlphaFoldDB" id="A0A8S2RNB5"/>
<proteinExistence type="predicted"/>
<protein>
    <submittedName>
        <fullName evidence="1">Uncharacterized protein</fullName>
    </submittedName>
</protein>
<evidence type="ECO:0000313" key="1">
    <source>
        <dbReference type="EMBL" id="CAF4176561.1"/>
    </source>
</evidence>
<gene>
    <name evidence="1" type="ORF">SMN809_LOCUS20830</name>
</gene>
<comment type="caution">
    <text evidence="1">The sequence shown here is derived from an EMBL/GenBank/DDBJ whole genome shotgun (WGS) entry which is preliminary data.</text>
</comment>
<name>A0A8S2RNB5_9BILA</name>